<evidence type="ECO:0000313" key="2">
    <source>
        <dbReference type="EMBL" id="KAG0485285.1"/>
    </source>
</evidence>
<protein>
    <submittedName>
        <fullName evidence="2">Uncharacterized protein</fullName>
    </submittedName>
</protein>
<dbReference type="InterPro" id="IPR003676">
    <property type="entry name" value="SAUR_fam"/>
</dbReference>
<dbReference type="PANTHER" id="PTHR31374">
    <property type="entry name" value="AUXIN-INDUCED PROTEIN-LIKE-RELATED"/>
    <property type="match status" value="1"/>
</dbReference>
<accession>A0A835R4D7</accession>
<evidence type="ECO:0000313" key="3">
    <source>
        <dbReference type="Proteomes" id="UP000636800"/>
    </source>
</evidence>
<dbReference type="GO" id="GO:0009733">
    <property type="term" value="P:response to auxin"/>
    <property type="evidence" value="ECO:0007669"/>
    <property type="project" value="InterPro"/>
</dbReference>
<evidence type="ECO:0000256" key="1">
    <source>
        <dbReference type="ARBA" id="ARBA00006974"/>
    </source>
</evidence>
<dbReference type="PANTHER" id="PTHR31374:SF228">
    <property type="entry name" value="SAUR FAMILY PROTEIN"/>
    <property type="match status" value="1"/>
</dbReference>
<reference evidence="2 3" key="1">
    <citation type="journal article" date="2020" name="Nat. Food">
        <title>A phased Vanilla planifolia genome enables genetic improvement of flavour and production.</title>
        <authorList>
            <person name="Hasing T."/>
            <person name="Tang H."/>
            <person name="Brym M."/>
            <person name="Khazi F."/>
            <person name="Huang T."/>
            <person name="Chambers A.H."/>
        </authorList>
    </citation>
    <scope>NUCLEOTIDE SEQUENCE [LARGE SCALE GENOMIC DNA]</scope>
    <source>
        <tissue evidence="2">Leaf</tissue>
    </source>
</reference>
<dbReference type="Pfam" id="PF02519">
    <property type="entry name" value="Auxin_inducible"/>
    <property type="match status" value="1"/>
</dbReference>
<dbReference type="EMBL" id="JADCNL010000004">
    <property type="protein sequence ID" value="KAG0485285.1"/>
    <property type="molecule type" value="Genomic_DNA"/>
</dbReference>
<comment type="similarity">
    <text evidence="1">Belongs to the ARG7 family.</text>
</comment>
<dbReference type="Proteomes" id="UP000636800">
    <property type="component" value="Unassembled WGS sequence"/>
</dbReference>
<comment type="caution">
    <text evidence="2">The sequence shown here is derived from an EMBL/GenBank/DDBJ whole genome shotgun (WGS) entry which is preliminary data.</text>
</comment>
<proteinExistence type="inferred from homology"/>
<gene>
    <name evidence="2" type="ORF">HPP92_009364</name>
</gene>
<dbReference type="AlphaFoldDB" id="A0A835R4D7"/>
<sequence>MADDKKIKAKKGCLVVAVDGEESGGSGSRRFLIPISHLHHPLFLQLLEAARDTYGYRLEGPLRLPCSADDFLRLQMTIERDIQQHAGVASHLSLPLPLSRCFSFQLYPEESMEKF</sequence>
<keyword evidence="3" id="KW-1185">Reference proteome</keyword>
<organism evidence="2 3">
    <name type="scientific">Vanilla planifolia</name>
    <name type="common">Vanilla</name>
    <dbReference type="NCBI Taxonomy" id="51239"/>
    <lineage>
        <taxon>Eukaryota</taxon>
        <taxon>Viridiplantae</taxon>
        <taxon>Streptophyta</taxon>
        <taxon>Embryophyta</taxon>
        <taxon>Tracheophyta</taxon>
        <taxon>Spermatophyta</taxon>
        <taxon>Magnoliopsida</taxon>
        <taxon>Liliopsida</taxon>
        <taxon>Asparagales</taxon>
        <taxon>Orchidaceae</taxon>
        <taxon>Vanilloideae</taxon>
        <taxon>Vanilleae</taxon>
        <taxon>Vanilla</taxon>
    </lineage>
</organism>
<name>A0A835R4D7_VANPL</name>